<evidence type="ECO:0000256" key="1">
    <source>
        <dbReference type="ARBA" id="ARBA00022649"/>
    </source>
</evidence>
<dbReference type="Pfam" id="PF05016">
    <property type="entry name" value="ParE_toxin"/>
    <property type="match status" value="1"/>
</dbReference>
<evidence type="ECO:0000313" key="2">
    <source>
        <dbReference type="EMBL" id="GAH16732.1"/>
    </source>
</evidence>
<sequence length="90" mass="11061">MNKQRKKYYQIKWKKSAVKSIKVIAKNERKYIIKEIEKLPKTPLLGKKLQGDYEEFRRIRIGNYRVIYFVDFQRISILILKISHRKDAYR</sequence>
<dbReference type="PANTHER" id="PTHR38813:SF1">
    <property type="entry name" value="TOXIN RELE1-RELATED"/>
    <property type="match status" value="1"/>
</dbReference>
<comment type="caution">
    <text evidence="2">The sequence shown here is derived from an EMBL/GenBank/DDBJ whole genome shotgun (WGS) entry which is preliminary data.</text>
</comment>
<protein>
    <recommendedName>
        <fullName evidence="3">Addiction module toxin RelE</fullName>
    </recommendedName>
</protein>
<dbReference type="NCBIfam" id="TIGR02385">
    <property type="entry name" value="RelE_StbE"/>
    <property type="match status" value="1"/>
</dbReference>
<name>X1D917_9ZZZZ</name>
<dbReference type="PANTHER" id="PTHR38813">
    <property type="match status" value="1"/>
</dbReference>
<dbReference type="Gene3D" id="3.30.2310.20">
    <property type="entry name" value="RelE-like"/>
    <property type="match status" value="1"/>
</dbReference>
<dbReference type="InterPro" id="IPR052747">
    <property type="entry name" value="TA_system_RelE_toxin"/>
</dbReference>
<dbReference type="EMBL" id="BART01033016">
    <property type="protein sequence ID" value="GAH16732.1"/>
    <property type="molecule type" value="Genomic_DNA"/>
</dbReference>
<organism evidence="2">
    <name type="scientific">marine sediment metagenome</name>
    <dbReference type="NCBI Taxonomy" id="412755"/>
    <lineage>
        <taxon>unclassified sequences</taxon>
        <taxon>metagenomes</taxon>
        <taxon>ecological metagenomes</taxon>
    </lineage>
</organism>
<reference evidence="2" key="1">
    <citation type="journal article" date="2014" name="Front. Microbiol.">
        <title>High frequency of phylogenetically diverse reductive dehalogenase-homologous genes in deep subseafloor sedimentary metagenomes.</title>
        <authorList>
            <person name="Kawai M."/>
            <person name="Futagami T."/>
            <person name="Toyoda A."/>
            <person name="Takaki Y."/>
            <person name="Nishi S."/>
            <person name="Hori S."/>
            <person name="Arai W."/>
            <person name="Tsubouchi T."/>
            <person name="Morono Y."/>
            <person name="Uchiyama I."/>
            <person name="Ito T."/>
            <person name="Fujiyama A."/>
            <person name="Inagaki F."/>
            <person name="Takami H."/>
        </authorList>
    </citation>
    <scope>NUCLEOTIDE SEQUENCE</scope>
    <source>
        <strain evidence="2">Expedition CK06-06</strain>
    </source>
</reference>
<dbReference type="SUPFAM" id="SSF143011">
    <property type="entry name" value="RelE-like"/>
    <property type="match status" value="1"/>
</dbReference>
<gene>
    <name evidence="2" type="ORF">S01H4_56886</name>
</gene>
<accession>X1D917</accession>
<keyword evidence="1" id="KW-1277">Toxin-antitoxin system</keyword>
<dbReference type="InterPro" id="IPR035093">
    <property type="entry name" value="RelE/ParE_toxin_dom_sf"/>
</dbReference>
<proteinExistence type="predicted"/>
<dbReference type="InterPro" id="IPR007712">
    <property type="entry name" value="RelE/ParE_toxin"/>
</dbReference>
<evidence type="ECO:0008006" key="3">
    <source>
        <dbReference type="Google" id="ProtNLM"/>
    </source>
</evidence>
<dbReference type="AlphaFoldDB" id="X1D917"/>